<reference evidence="2 3" key="1">
    <citation type="submission" date="2023-01" db="EMBL/GenBank/DDBJ databases">
        <title>Analysis of 21 Apiospora genomes using comparative genomics revels a genus with tremendous synthesis potential of carbohydrate active enzymes and secondary metabolites.</title>
        <authorList>
            <person name="Sorensen T."/>
        </authorList>
    </citation>
    <scope>NUCLEOTIDE SEQUENCE [LARGE SCALE GENOMIC DNA]</scope>
    <source>
        <strain evidence="2 3">CBS 135458</strain>
    </source>
</reference>
<dbReference type="Proteomes" id="UP001480595">
    <property type="component" value="Unassembled WGS sequence"/>
</dbReference>
<evidence type="ECO:0000313" key="3">
    <source>
        <dbReference type="Proteomes" id="UP001480595"/>
    </source>
</evidence>
<dbReference type="InterPro" id="IPR052985">
    <property type="entry name" value="CoA-trans_III_biosynth/detox"/>
</dbReference>
<proteinExistence type="inferred from homology"/>
<protein>
    <submittedName>
        <fullName evidence="2">Caib baif family enzyme</fullName>
    </submittedName>
</protein>
<dbReference type="Gene3D" id="3.40.50.10540">
    <property type="entry name" value="Crotonobetainyl-coa:carnitine coa-transferase, domain 1"/>
    <property type="match status" value="1"/>
</dbReference>
<sequence length="554" mass="61779">MEHYTIQEEASRIFHDVLLRDARLGLPPEVHGAASRTTFATGTTIARPFIPVPTKVTESSAALWALLATHANAITAQRDAATAFTFSFLLLKLDGKPVTDPAVRARLLEKDHTEQAMPWRRLCTNIYRAGDGRWFHLHGGLDASPSLTMLGLPTHQMGLEDDMDIIQRYARAVHERVDDAAWFDLECNEHWRQAGTLCLTTQEYRESAQGRAVGDDPLYLIEESDFDVLSTPVPWPSSPSPSFAETTTRMRPLEGIKLLDLTRAIAGPTIARLAALFGATVIRVSWVKLPELTSLLYESNLGKRDVNINLKTDHGRAELRRLLEDADVVLDGYRPGALERLGFGPAYVQGLARRRGKGIVYARENCYGWKGPLAHRSGWQMISDAVTGLAWEFSKFMGVKGEPIVPPLPNSDFQTGIVGCLAIINALDRRAKKGGNYLVSVSLNQYNSFLISLGFHEAAVRDELRKMWDGEFKPQYYDDMHRMLAIFSRELPKKAPSLYDPKHMMSMEVDLGVEGEIMDFLGPPVSFDVTRLGYDVGSCEKGIHQAEWPMQGGL</sequence>
<evidence type="ECO:0000313" key="2">
    <source>
        <dbReference type="EMBL" id="KAK8079172.1"/>
    </source>
</evidence>
<keyword evidence="3" id="KW-1185">Reference proteome</keyword>
<name>A0ABR1W6R0_9PEZI</name>
<dbReference type="GeneID" id="92087451"/>
<organism evidence="2 3">
    <name type="scientific">Apiospora phragmitis</name>
    <dbReference type="NCBI Taxonomy" id="2905665"/>
    <lineage>
        <taxon>Eukaryota</taxon>
        <taxon>Fungi</taxon>
        <taxon>Dikarya</taxon>
        <taxon>Ascomycota</taxon>
        <taxon>Pezizomycotina</taxon>
        <taxon>Sordariomycetes</taxon>
        <taxon>Xylariomycetidae</taxon>
        <taxon>Amphisphaeriales</taxon>
        <taxon>Apiosporaceae</taxon>
        <taxon>Apiospora</taxon>
    </lineage>
</organism>
<comment type="similarity">
    <text evidence="1">Belongs to the CoA-transferase III family.</text>
</comment>
<comment type="caution">
    <text evidence="2">The sequence shown here is derived from an EMBL/GenBank/DDBJ whole genome shotgun (WGS) entry which is preliminary data.</text>
</comment>
<dbReference type="RefSeq" id="XP_066720243.1">
    <property type="nucleotide sequence ID" value="XM_066854388.1"/>
</dbReference>
<gene>
    <name evidence="2" type="ORF">PG994_002979</name>
</gene>
<dbReference type="PANTHER" id="PTHR48229">
    <property type="entry name" value="CAIB/BAIF FAMILY ENZYME (AFU_ORTHOLOGUE AFUA_1G05360)-RELATED"/>
    <property type="match status" value="1"/>
</dbReference>
<dbReference type="PANTHER" id="PTHR48229:SF1">
    <property type="entry name" value="ALPHA METHYLACYL-COA RACEMASE-RELATED"/>
    <property type="match status" value="1"/>
</dbReference>
<dbReference type="InterPro" id="IPR023606">
    <property type="entry name" value="CoA-Trfase_III_dom_1_sf"/>
</dbReference>
<accession>A0ABR1W6R0</accession>
<dbReference type="InterPro" id="IPR003673">
    <property type="entry name" value="CoA-Trfase_fam_III"/>
</dbReference>
<evidence type="ECO:0000256" key="1">
    <source>
        <dbReference type="ARBA" id="ARBA00008383"/>
    </source>
</evidence>
<dbReference type="Pfam" id="PF02515">
    <property type="entry name" value="CoA_transf_3"/>
    <property type="match status" value="1"/>
</dbReference>
<dbReference type="SUPFAM" id="SSF89796">
    <property type="entry name" value="CoA-transferase family III (CaiB/BaiF)"/>
    <property type="match status" value="2"/>
</dbReference>
<dbReference type="EMBL" id="JAQQWL010000003">
    <property type="protein sequence ID" value="KAK8079172.1"/>
    <property type="molecule type" value="Genomic_DNA"/>
</dbReference>